<dbReference type="EMBL" id="CAKXZT010000145">
    <property type="protein sequence ID" value="CAH2405800.1"/>
    <property type="molecule type" value="Genomic_DNA"/>
</dbReference>
<name>A0ABM9E9E0_9HYPH</name>
<protein>
    <submittedName>
        <fullName evidence="1">Uncharacterized protein</fullName>
    </submittedName>
</protein>
<dbReference type="Proteomes" id="UP001153050">
    <property type="component" value="Unassembled WGS sequence"/>
</dbReference>
<accession>A0ABM9E9E0</accession>
<keyword evidence="2" id="KW-1185">Reference proteome</keyword>
<gene>
    <name evidence="1" type="ORF">MES5069_490103</name>
</gene>
<organism evidence="1 2">
    <name type="scientific">Mesorhizobium escarrei</name>
    <dbReference type="NCBI Taxonomy" id="666018"/>
    <lineage>
        <taxon>Bacteria</taxon>
        <taxon>Pseudomonadati</taxon>
        <taxon>Pseudomonadota</taxon>
        <taxon>Alphaproteobacteria</taxon>
        <taxon>Hyphomicrobiales</taxon>
        <taxon>Phyllobacteriaceae</taxon>
        <taxon>Mesorhizobium</taxon>
    </lineage>
</organism>
<sequence>MPHSIEDPKSASVTGGQNSSVYHPSMVAQLAKLVSHCRKQFDSAIFIRDNALKSSDGVGDLPINSNFKVYHVVLASSVDSEYCRSAGEISLFA</sequence>
<evidence type="ECO:0000313" key="2">
    <source>
        <dbReference type="Proteomes" id="UP001153050"/>
    </source>
</evidence>
<evidence type="ECO:0000313" key="1">
    <source>
        <dbReference type="EMBL" id="CAH2405800.1"/>
    </source>
</evidence>
<proteinExistence type="predicted"/>
<comment type="caution">
    <text evidence="1">The sequence shown here is derived from an EMBL/GenBank/DDBJ whole genome shotgun (WGS) entry which is preliminary data.</text>
</comment>
<reference evidence="1 2" key="1">
    <citation type="submission" date="2022-03" db="EMBL/GenBank/DDBJ databases">
        <authorList>
            <person name="Brunel B."/>
        </authorList>
    </citation>
    <scope>NUCLEOTIDE SEQUENCE [LARGE SCALE GENOMIC DNA]</scope>
    <source>
        <strain evidence="1">STM5069sample</strain>
    </source>
</reference>